<feature type="compositionally biased region" description="Basic residues" evidence="1">
    <location>
        <begin position="191"/>
        <end position="203"/>
    </location>
</feature>
<feature type="compositionally biased region" description="Basic residues" evidence="1">
    <location>
        <begin position="99"/>
        <end position="108"/>
    </location>
</feature>
<gene>
    <name evidence="2" type="ORF">DPMN_027451</name>
</gene>
<dbReference type="AlphaFoldDB" id="A0A9D4REE0"/>
<feature type="region of interest" description="Disordered" evidence="1">
    <location>
        <begin position="165"/>
        <end position="251"/>
    </location>
</feature>
<dbReference type="Proteomes" id="UP000828390">
    <property type="component" value="Unassembled WGS sequence"/>
</dbReference>
<reference evidence="2" key="2">
    <citation type="submission" date="2020-11" db="EMBL/GenBank/DDBJ databases">
        <authorList>
            <person name="McCartney M.A."/>
            <person name="Auch B."/>
            <person name="Kono T."/>
            <person name="Mallez S."/>
            <person name="Becker A."/>
            <person name="Gohl D.M."/>
            <person name="Silverstein K.A.T."/>
            <person name="Koren S."/>
            <person name="Bechman K.B."/>
            <person name="Herman A."/>
            <person name="Abrahante J.E."/>
            <person name="Garbe J."/>
        </authorList>
    </citation>
    <scope>NUCLEOTIDE SEQUENCE</scope>
    <source>
        <strain evidence="2">Duluth1</strain>
        <tissue evidence="2">Whole animal</tissue>
    </source>
</reference>
<reference evidence="2" key="1">
    <citation type="journal article" date="2019" name="bioRxiv">
        <title>The Genome of the Zebra Mussel, Dreissena polymorpha: A Resource for Invasive Species Research.</title>
        <authorList>
            <person name="McCartney M.A."/>
            <person name="Auch B."/>
            <person name="Kono T."/>
            <person name="Mallez S."/>
            <person name="Zhang Y."/>
            <person name="Obille A."/>
            <person name="Becker A."/>
            <person name="Abrahante J.E."/>
            <person name="Garbe J."/>
            <person name="Badalamenti J.P."/>
            <person name="Herman A."/>
            <person name="Mangelson H."/>
            <person name="Liachko I."/>
            <person name="Sullivan S."/>
            <person name="Sone E.D."/>
            <person name="Koren S."/>
            <person name="Silverstein K.A.T."/>
            <person name="Beckman K.B."/>
            <person name="Gohl D.M."/>
        </authorList>
    </citation>
    <scope>NUCLEOTIDE SEQUENCE</scope>
    <source>
        <strain evidence="2">Duluth1</strain>
        <tissue evidence="2">Whole animal</tissue>
    </source>
</reference>
<feature type="compositionally biased region" description="Basic residues" evidence="1">
    <location>
        <begin position="277"/>
        <end position="294"/>
    </location>
</feature>
<evidence type="ECO:0000313" key="2">
    <source>
        <dbReference type="EMBL" id="KAH3864433.1"/>
    </source>
</evidence>
<feature type="compositionally biased region" description="Basic and acidic residues" evidence="1">
    <location>
        <begin position="179"/>
        <end position="190"/>
    </location>
</feature>
<evidence type="ECO:0000256" key="1">
    <source>
        <dbReference type="SAM" id="MobiDB-lite"/>
    </source>
</evidence>
<dbReference type="EMBL" id="JAIWYP010000002">
    <property type="protein sequence ID" value="KAH3864433.1"/>
    <property type="molecule type" value="Genomic_DNA"/>
</dbReference>
<feature type="compositionally biased region" description="Basic residues" evidence="1">
    <location>
        <begin position="349"/>
        <end position="360"/>
    </location>
</feature>
<feature type="region of interest" description="Disordered" evidence="1">
    <location>
        <begin position="268"/>
        <end position="363"/>
    </location>
</feature>
<sequence length="778" mass="88478">MEVDSGQDLQNKNSAKKKKPVEDKAANHRKISDFFKTPEKKIGHKQKSLLQFFGKGPLSKPVNSEEILVNNNISPLANSDKENAVGLVDIGKEQVVNNKAKKSKHKEKKAGLEPQKKLSAVSKCEDEDDSIILLSDSSCSIPAIINDDDTVNKTRGELKQVPDEKVDITCDSGTVNDKNTNKDKEDEKFVSKSKIRKRRKSRSVSKEDSLLKMENEPIMKRERKTGSRNETAEKDETSANKQVIANEQEVKHKKCSLKVEDMVNLLKEVQEDTVSVSKKKKHRKKHKHSHKPKHQGTALKETHEISFAKNPSDTNEEKHVEADDDDKKSEDKIESGDCKDECSDIVQNKKNKDKIKRNKKNKELTLSYKKFTKNLEQNEEDKKPVASNPKEMSYTEYLEFVEKSQTENDNNDGVLMEIEQVEGNENKIRENDDVDGEVIEKDKSTELLKETKEKIFFTLMTSTPDHKTKTKKPETKNKILKVKNGKIEKEESIIIVEVDSKCENDKTDKNEQSANRTEINKQLFAVRKTQSTLSFGKTGLACSKPEKTQKDLNTDKIVSDTVGKKEGSQLETKHSDTVGKKEGSKSEAKQKVRKKKTKTEGVTVENETKITVSDIDVFATPVDVRKKPGKRKVEVNETLTDGDSSEPRRSQRKRYKVEAFQMDADNLTPIKIKLKRCPKSSSSEDREAQRKAAKKLKQTAKQATAQALLQKAKKGRPKKYVVQTISDSLIPKRPKVLKRNAANMLKSETSQIPQKILLETVEALVWLVARWHPWRRFR</sequence>
<feature type="compositionally biased region" description="Basic and acidic residues" evidence="1">
    <location>
        <begin position="544"/>
        <end position="590"/>
    </location>
</feature>
<feature type="compositionally biased region" description="Basic and acidic residues" evidence="1">
    <location>
        <begin position="204"/>
        <end position="238"/>
    </location>
</feature>
<feature type="region of interest" description="Disordered" evidence="1">
    <location>
        <begin position="1"/>
        <end position="38"/>
    </location>
</feature>
<proteinExistence type="predicted"/>
<protein>
    <submittedName>
        <fullName evidence="2">Uncharacterized protein</fullName>
    </submittedName>
</protein>
<feature type="region of interest" description="Disordered" evidence="1">
    <location>
        <begin position="98"/>
        <end position="120"/>
    </location>
</feature>
<evidence type="ECO:0000313" key="3">
    <source>
        <dbReference type="Proteomes" id="UP000828390"/>
    </source>
</evidence>
<comment type="caution">
    <text evidence="2">The sequence shown here is derived from an EMBL/GenBank/DDBJ whole genome shotgun (WGS) entry which is preliminary data.</text>
</comment>
<accession>A0A9D4REE0</accession>
<keyword evidence="3" id="KW-1185">Reference proteome</keyword>
<feature type="compositionally biased region" description="Basic and acidic residues" evidence="1">
    <location>
        <begin position="20"/>
        <end position="38"/>
    </location>
</feature>
<feature type="region of interest" description="Disordered" evidence="1">
    <location>
        <begin position="634"/>
        <end position="653"/>
    </location>
</feature>
<organism evidence="2 3">
    <name type="scientific">Dreissena polymorpha</name>
    <name type="common">Zebra mussel</name>
    <name type="synonym">Mytilus polymorpha</name>
    <dbReference type="NCBI Taxonomy" id="45954"/>
    <lineage>
        <taxon>Eukaryota</taxon>
        <taxon>Metazoa</taxon>
        <taxon>Spiralia</taxon>
        <taxon>Lophotrochozoa</taxon>
        <taxon>Mollusca</taxon>
        <taxon>Bivalvia</taxon>
        <taxon>Autobranchia</taxon>
        <taxon>Heteroconchia</taxon>
        <taxon>Euheterodonta</taxon>
        <taxon>Imparidentia</taxon>
        <taxon>Neoheterodontei</taxon>
        <taxon>Myida</taxon>
        <taxon>Dreissenoidea</taxon>
        <taxon>Dreissenidae</taxon>
        <taxon>Dreissena</taxon>
    </lineage>
</organism>
<feature type="compositionally biased region" description="Basic and acidic residues" evidence="1">
    <location>
        <begin position="315"/>
        <end position="342"/>
    </location>
</feature>
<feature type="region of interest" description="Disordered" evidence="1">
    <location>
        <begin position="676"/>
        <end position="699"/>
    </location>
</feature>
<feature type="region of interest" description="Disordered" evidence="1">
    <location>
        <begin position="535"/>
        <end position="602"/>
    </location>
</feature>
<name>A0A9D4REE0_DREPO</name>